<sequence length="135" mass="15564">MSEQKNVVLFGRAGFGKSSIANMLVQRDIYQDNNAFTINDGARGETVNIYGYVSEMYQVFDTVGLGEPSSHDTTSHEEAVKKIRNYFSDCQVSLNYIFYVHKKGRITDEDIRMFKLFKKIFEWGKDNFIIIITHA</sequence>
<dbReference type="InterPro" id="IPR027417">
    <property type="entry name" value="P-loop_NTPase"/>
</dbReference>
<protein>
    <recommendedName>
        <fullName evidence="2">AIG1-type G domain-containing protein</fullName>
    </recommendedName>
</protein>
<evidence type="ECO:0000313" key="4">
    <source>
        <dbReference type="Proteomes" id="UP000265703"/>
    </source>
</evidence>
<dbReference type="Gene3D" id="3.40.50.300">
    <property type="entry name" value="P-loop containing nucleotide triphosphate hydrolases"/>
    <property type="match status" value="1"/>
</dbReference>
<dbReference type="OrthoDB" id="8954335at2759"/>
<reference evidence="3 4" key="1">
    <citation type="submission" date="2018-06" db="EMBL/GenBank/DDBJ databases">
        <title>Comparative genomics reveals the genomic features of Rhizophagus irregularis, R. cerebriforme, R. diaphanum and Gigaspora rosea, and their symbiotic lifestyle signature.</title>
        <authorList>
            <person name="Morin E."/>
            <person name="San Clemente H."/>
            <person name="Chen E.C.H."/>
            <person name="De La Providencia I."/>
            <person name="Hainaut M."/>
            <person name="Kuo A."/>
            <person name="Kohler A."/>
            <person name="Murat C."/>
            <person name="Tang N."/>
            <person name="Roy S."/>
            <person name="Loubradou J."/>
            <person name="Henrissat B."/>
            <person name="Grigoriev I.V."/>
            <person name="Corradi N."/>
            <person name="Roux C."/>
            <person name="Martin F.M."/>
        </authorList>
    </citation>
    <scope>NUCLEOTIDE SEQUENCE [LARGE SCALE GENOMIC DNA]</scope>
    <source>
        <strain evidence="3 4">DAOM 227022</strain>
    </source>
</reference>
<dbReference type="GO" id="GO:0005525">
    <property type="term" value="F:GTP binding"/>
    <property type="evidence" value="ECO:0007669"/>
    <property type="project" value="InterPro"/>
</dbReference>
<comment type="caution">
    <text evidence="3">The sequence shown here is derived from an EMBL/GenBank/DDBJ whole genome shotgun (WGS) entry which is preliminary data.</text>
</comment>
<evidence type="ECO:0000259" key="2">
    <source>
        <dbReference type="Pfam" id="PF04548"/>
    </source>
</evidence>
<dbReference type="STRING" id="658196.A0A397TA99"/>
<dbReference type="SUPFAM" id="SSF52540">
    <property type="entry name" value="P-loop containing nucleoside triphosphate hydrolases"/>
    <property type="match status" value="1"/>
</dbReference>
<dbReference type="EMBL" id="QKYT01000085">
    <property type="protein sequence ID" value="RIA94279.1"/>
    <property type="molecule type" value="Genomic_DNA"/>
</dbReference>
<dbReference type="Proteomes" id="UP000265703">
    <property type="component" value="Unassembled WGS sequence"/>
</dbReference>
<evidence type="ECO:0000313" key="3">
    <source>
        <dbReference type="EMBL" id="RIA94279.1"/>
    </source>
</evidence>
<gene>
    <name evidence="3" type="ORF">C1645_760448</name>
</gene>
<evidence type="ECO:0000256" key="1">
    <source>
        <dbReference type="ARBA" id="ARBA00022741"/>
    </source>
</evidence>
<feature type="non-terminal residue" evidence="3">
    <location>
        <position position="135"/>
    </location>
</feature>
<accession>A0A397TA99</accession>
<keyword evidence="1" id="KW-0547">Nucleotide-binding</keyword>
<feature type="domain" description="AIG1-type G" evidence="2">
    <location>
        <begin position="5"/>
        <end position="134"/>
    </location>
</feature>
<dbReference type="AlphaFoldDB" id="A0A397TA99"/>
<name>A0A397TA99_9GLOM</name>
<dbReference type="Pfam" id="PF04548">
    <property type="entry name" value="AIG1"/>
    <property type="match status" value="1"/>
</dbReference>
<organism evidence="3 4">
    <name type="scientific">Glomus cerebriforme</name>
    <dbReference type="NCBI Taxonomy" id="658196"/>
    <lineage>
        <taxon>Eukaryota</taxon>
        <taxon>Fungi</taxon>
        <taxon>Fungi incertae sedis</taxon>
        <taxon>Mucoromycota</taxon>
        <taxon>Glomeromycotina</taxon>
        <taxon>Glomeromycetes</taxon>
        <taxon>Glomerales</taxon>
        <taxon>Glomeraceae</taxon>
        <taxon>Glomus</taxon>
    </lineage>
</organism>
<proteinExistence type="predicted"/>
<keyword evidence="4" id="KW-1185">Reference proteome</keyword>
<dbReference type="InterPro" id="IPR006703">
    <property type="entry name" value="G_AIG1"/>
</dbReference>